<dbReference type="KEGG" id="err:DVR09_12620"/>
<sequence length="79" mass="8415">MTSLVHKPRIAVSEAAILRGERIEDIACTIVDVSSDGFRLTVPRGIPCGGGYRLSYGGEEHGVVIRWASLGEAGGQFLD</sequence>
<dbReference type="OrthoDB" id="9865413at2"/>
<protein>
    <recommendedName>
        <fullName evidence="3">PilZ domain-containing protein</fullName>
    </recommendedName>
</protein>
<dbReference type="AlphaFoldDB" id="A0A345YGJ9"/>
<keyword evidence="2" id="KW-1185">Reference proteome</keyword>
<organism evidence="1 2">
    <name type="scientific">Erythrobacter aureus</name>
    <dbReference type="NCBI Taxonomy" id="2182384"/>
    <lineage>
        <taxon>Bacteria</taxon>
        <taxon>Pseudomonadati</taxon>
        <taxon>Pseudomonadota</taxon>
        <taxon>Alphaproteobacteria</taxon>
        <taxon>Sphingomonadales</taxon>
        <taxon>Erythrobacteraceae</taxon>
        <taxon>Erythrobacter/Porphyrobacter group</taxon>
        <taxon>Erythrobacter</taxon>
    </lineage>
</organism>
<reference evidence="2" key="1">
    <citation type="submission" date="2018-07" db="EMBL/GenBank/DDBJ databases">
        <title>Genome sequence of Erythrobacter strain YH-07, an antagonistic bacterium isolated from Yellow Sea.</title>
        <authorList>
            <person name="Tang T."/>
            <person name="Liu Q."/>
            <person name="Sun X."/>
        </authorList>
    </citation>
    <scope>NUCLEOTIDE SEQUENCE [LARGE SCALE GENOMIC DNA]</scope>
    <source>
        <strain evidence="2">YH-07</strain>
    </source>
</reference>
<accession>A0A345YGJ9</accession>
<proteinExistence type="predicted"/>
<evidence type="ECO:0000313" key="2">
    <source>
        <dbReference type="Proteomes" id="UP000254508"/>
    </source>
</evidence>
<evidence type="ECO:0008006" key="3">
    <source>
        <dbReference type="Google" id="ProtNLM"/>
    </source>
</evidence>
<dbReference type="EMBL" id="CP031357">
    <property type="protein sequence ID" value="AXK43051.1"/>
    <property type="molecule type" value="Genomic_DNA"/>
</dbReference>
<dbReference type="Proteomes" id="UP000254508">
    <property type="component" value="Chromosome"/>
</dbReference>
<evidence type="ECO:0000313" key="1">
    <source>
        <dbReference type="EMBL" id="AXK43051.1"/>
    </source>
</evidence>
<dbReference type="RefSeq" id="WP_115417219.1">
    <property type="nucleotide sequence ID" value="NZ_CP031357.1"/>
</dbReference>
<gene>
    <name evidence="1" type="ORF">DVR09_12620</name>
</gene>
<name>A0A345YGJ9_9SPHN</name>